<keyword evidence="2" id="KW-0865">Zymogen</keyword>
<feature type="transmembrane region" description="Helical" evidence="3">
    <location>
        <begin position="295"/>
        <end position="313"/>
    </location>
</feature>
<evidence type="ECO:0000313" key="5">
    <source>
        <dbReference type="EMBL" id="CAD9452061.1"/>
    </source>
</evidence>
<gene>
    <name evidence="5" type="ORF">DSPE1174_LOCUS21630</name>
</gene>
<dbReference type="GO" id="GO:0006508">
    <property type="term" value="P:proteolysis"/>
    <property type="evidence" value="ECO:0007669"/>
    <property type="project" value="InterPro"/>
</dbReference>
<protein>
    <recommendedName>
        <fullName evidence="4">Peptidase C1A papain C-terminal domain-containing protein</fullName>
    </recommendedName>
</protein>
<dbReference type="InterPro" id="IPR013128">
    <property type="entry name" value="Peptidase_C1A"/>
</dbReference>
<dbReference type="GO" id="GO:0008234">
    <property type="term" value="F:cysteine-type peptidase activity"/>
    <property type="evidence" value="ECO:0007669"/>
    <property type="project" value="InterPro"/>
</dbReference>
<accession>A0A7S2DEH9</accession>
<feature type="domain" description="Peptidase C1A papain C-terminal" evidence="4">
    <location>
        <begin position="4"/>
        <end position="219"/>
    </location>
</feature>
<evidence type="ECO:0000259" key="4">
    <source>
        <dbReference type="SMART" id="SM00645"/>
    </source>
</evidence>
<sequence>MLFYSDCASFRVKIARAAQGISEGAEINFAVQVLLNCGEGVAGSCSGGSASGAHQIIHRLMGIPYETCQLYEAKDTKECNAAGICQRCSPSGCENVREGVNMDSSHYGFATTSLPNATISEWGQVSGDVNIQKEILTRGPVVCRTTTDLLQGYRGGILNGELNNSNSHTVSVTGWGVETKPDGTSIPYWRVRNSWGEFWGESGFFRVRRESNNSLLGATCDWAQPATWVQQSLKGEQRHRIVNYDGQRVHSYWAELMTTAFVDDDAMASIMDGDSEVFVASTEVIYKVLHGENSSLIVAVFLGIALGLMMNIGPKSCIKMLFSHETRRGSLSEEEDDNLVTVATDCRYTD</sequence>
<name>A0A7S2DEH9_9STRA</name>
<keyword evidence="3" id="KW-1133">Transmembrane helix</keyword>
<dbReference type="InterPro" id="IPR038765">
    <property type="entry name" value="Papain-like_cys_pep_sf"/>
</dbReference>
<dbReference type="PANTHER" id="PTHR12411">
    <property type="entry name" value="CYSTEINE PROTEASE FAMILY C1-RELATED"/>
    <property type="match status" value="1"/>
</dbReference>
<dbReference type="Pfam" id="PF00112">
    <property type="entry name" value="Peptidase_C1"/>
    <property type="match status" value="1"/>
</dbReference>
<dbReference type="Gene3D" id="3.90.70.10">
    <property type="entry name" value="Cysteine proteinases"/>
    <property type="match status" value="1"/>
</dbReference>
<proteinExistence type="inferred from homology"/>
<dbReference type="SMART" id="SM00645">
    <property type="entry name" value="Pept_C1"/>
    <property type="match status" value="1"/>
</dbReference>
<dbReference type="SUPFAM" id="SSF54001">
    <property type="entry name" value="Cysteine proteinases"/>
    <property type="match status" value="1"/>
</dbReference>
<reference evidence="5" key="1">
    <citation type="submission" date="2021-01" db="EMBL/GenBank/DDBJ databases">
        <authorList>
            <person name="Corre E."/>
            <person name="Pelletier E."/>
            <person name="Niang G."/>
            <person name="Scheremetjew M."/>
            <person name="Finn R."/>
            <person name="Kale V."/>
            <person name="Holt S."/>
            <person name="Cochrane G."/>
            <person name="Meng A."/>
            <person name="Brown T."/>
            <person name="Cohen L."/>
        </authorList>
    </citation>
    <scope>NUCLEOTIDE SEQUENCE</scope>
    <source>
        <strain evidence="5">CCMP1381</strain>
    </source>
</reference>
<keyword evidence="3" id="KW-0812">Transmembrane</keyword>
<evidence type="ECO:0000256" key="3">
    <source>
        <dbReference type="SAM" id="Phobius"/>
    </source>
</evidence>
<organism evidence="5">
    <name type="scientific">Octactis speculum</name>
    <dbReference type="NCBI Taxonomy" id="3111310"/>
    <lineage>
        <taxon>Eukaryota</taxon>
        <taxon>Sar</taxon>
        <taxon>Stramenopiles</taxon>
        <taxon>Ochrophyta</taxon>
        <taxon>Dictyochophyceae</taxon>
        <taxon>Dictyochales</taxon>
        <taxon>Dictyochaceae</taxon>
        <taxon>Octactis</taxon>
    </lineage>
</organism>
<dbReference type="AlphaFoldDB" id="A0A7S2DEH9"/>
<comment type="similarity">
    <text evidence="1">Belongs to the peptidase C1 family.</text>
</comment>
<dbReference type="EMBL" id="HBGS01041977">
    <property type="protein sequence ID" value="CAD9452061.1"/>
    <property type="molecule type" value="Transcribed_RNA"/>
</dbReference>
<dbReference type="InterPro" id="IPR000668">
    <property type="entry name" value="Peptidase_C1A_C"/>
</dbReference>
<keyword evidence="3" id="KW-0472">Membrane</keyword>
<evidence type="ECO:0000256" key="2">
    <source>
        <dbReference type="ARBA" id="ARBA00023145"/>
    </source>
</evidence>
<evidence type="ECO:0000256" key="1">
    <source>
        <dbReference type="ARBA" id="ARBA00008455"/>
    </source>
</evidence>